<dbReference type="InterPro" id="IPR036520">
    <property type="entry name" value="UPF0759_sf"/>
</dbReference>
<comment type="caution">
    <text evidence="1">The sequence shown here is derived from an EMBL/GenBank/DDBJ whole genome shotgun (WGS) entry which is preliminary data.</text>
</comment>
<reference evidence="1 2" key="1">
    <citation type="submission" date="2020-08" db="EMBL/GenBank/DDBJ databases">
        <title>Genomic Encyclopedia of Type Strains, Phase III (KMG-III): the genomes of soil and plant-associated and newly described type strains.</title>
        <authorList>
            <person name="Whitman W."/>
        </authorList>
    </citation>
    <scope>NUCLEOTIDE SEQUENCE [LARGE SCALE GENOMIC DNA]</scope>
    <source>
        <strain evidence="1 2">CECT 7247</strain>
    </source>
</reference>
<sequence>MPSSPTLTVGTAGWSIPRAEASAFPGVGSHLQRYARTLNGVEINSSFYRPHQPETYARWAAETPPDFQFSVKLPKAVTHEAALVGTRELLVPFLEGIAQLGPRLRVLLIQLPPSLAWERRTAAAFFRLLSGLTSVPAVCEPRHASWFTPEADEQLRAARIGRVAADPSRHPDGDLPGGWLGASGDGAGALVYRRWHGAPRLYWSSYDDDWLQSRADELLRWSDAAQHWVIFDNTASGAAATNALDFQALCGVYRDAS</sequence>
<keyword evidence="2" id="KW-1185">Reference proteome</keyword>
<dbReference type="SUPFAM" id="SSF117396">
    <property type="entry name" value="TM1631-like"/>
    <property type="match status" value="1"/>
</dbReference>
<proteinExistence type="predicted"/>
<dbReference type="PANTHER" id="PTHR30348">
    <property type="entry name" value="UNCHARACTERIZED PROTEIN YECE"/>
    <property type="match status" value="1"/>
</dbReference>
<organism evidence="1 2">
    <name type="scientific">Roseateles terrae</name>
    <dbReference type="NCBI Taxonomy" id="431060"/>
    <lineage>
        <taxon>Bacteria</taxon>
        <taxon>Pseudomonadati</taxon>
        <taxon>Pseudomonadota</taxon>
        <taxon>Betaproteobacteria</taxon>
        <taxon>Burkholderiales</taxon>
        <taxon>Sphaerotilaceae</taxon>
        <taxon>Roseateles</taxon>
    </lineage>
</organism>
<dbReference type="EMBL" id="JACHXO010000008">
    <property type="protein sequence ID" value="MBB3196747.1"/>
    <property type="molecule type" value="Genomic_DNA"/>
</dbReference>
<evidence type="ECO:0000313" key="1">
    <source>
        <dbReference type="EMBL" id="MBB3196747.1"/>
    </source>
</evidence>
<dbReference type="InterPro" id="IPR002763">
    <property type="entry name" value="DUF72"/>
</dbReference>
<gene>
    <name evidence="1" type="ORF">FHS28_004169</name>
</gene>
<dbReference type="RefSeq" id="WP_088453722.1">
    <property type="nucleotide sequence ID" value="NZ_JACHXO010000008.1"/>
</dbReference>
<dbReference type="Proteomes" id="UP000574369">
    <property type="component" value="Unassembled WGS sequence"/>
</dbReference>
<name>A0ABR6GXB7_9BURK</name>
<dbReference type="PANTHER" id="PTHR30348:SF14">
    <property type="entry name" value="BLR8050 PROTEIN"/>
    <property type="match status" value="1"/>
</dbReference>
<dbReference type="Pfam" id="PF01904">
    <property type="entry name" value="DUF72"/>
    <property type="match status" value="1"/>
</dbReference>
<protein>
    <submittedName>
        <fullName evidence="1">Uncharacterized protein YecE (DUF72 family)</fullName>
    </submittedName>
</protein>
<evidence type="ECO:0000313" key="2">
    <source>
        <dbReference type="Proteomes" id="UP000574369"/>
    </source>
</evidence>
<dbReference type="Gene3D" id="3.20.20.410">
    <property type="entry name" value="Protein of unknown function UPF0759"/>
    <property type="match status" value="1"/>
</dbReference>
<accession>A0ABR6GXB7</accession>